<gene>
    <name evidence="1" type="ORF">GS429_14850</name>
</gene>
<dbReference type="AlphaFoldDB" id="A0A6B0VNF9"/>
<keyword evidence="2" id="KW-1185">Reference proteome</keyword>
<dbReference type="InterPro" id="IPR002481">
    <property type="entry name" value="FUR"/>
</dbReference>
<name>A0A6B0VNF9_9EURY</name>
<dbReference type="Pfam" id="PF01475">
    <property type="entry name" value="FUR"/>
    <property type="match status" value="1"/>
</dbReference>
<evidence type="ECO:0000313" key="2">
    <source>
        <dbReference type="Proteomes" id="UP000434101"/>
    </source>
</evidence>
<dbReference type="Proteomes" id="UP000434101">
    <property type="component" value="Unassembled WGS sequence"/>
</dbReference>
<accession>A0A6B0VNF9</accession>
<comment type="caution">
    <text evidence="1">The sequence shown here is derived from an EMBL/GenBank/DDBJ whole genome shotgun (WGS) entry which is preliminary data.</text>
</comment>
<dbReference type="InterPro" id="IPR011991">
    <property type="entry name" value="ArsR-like_HTH"/>
</dbReference>
<dbReference type="InterPro" id="IPR036388">
    <property type="entry name" value="WH-like_DNA-bd_sf"/>
</dbReference>
<dbReference type="OrthoDB" id="204649at2157"/>
<sequence length="156" mass="16990">MSPGYESEANGAYSESSPFVHLFATPSRAKLLDLFLRKHYEEVTASDVETLTGVSRSSFHRNIGALEALGIIEQTGTTGNSKTYRLNKESELAKTLASAHADILDHATKVLDDSSSRINAEIAASIEASIERDRRDYPGNADTDDMREQVVKAITG</sequence>
<proteinExistence type="predicted"/>
<evidence type="ECO:0000313" key="1">
    <source>
        <dbReference type="EMBL" id="MXV63321.1"/>
    </source>
</evidence>
<organism evidence="1 2">
    <name type="scientific">Natronorubrum halalkaliphilum</name>
    <dbReference type="NCBI Taxonomy" id="2691917"/>
    <lineage>
        <taxon>Archaea</taxon>
        <taxon>Methanobacteriati</taxon>
        <taxon>Methanobacteriota</taxon>
        <taxon>Stenosarchaea group</taxon>
        <taxon>Halobacteria</taxon>
        <taxon>Halobacteriales</taxon>
        <taxon>Natrialbaceae</taxon>
        <taxon>Natronorubrum</taxon>
    </lineage>
</organism>
<dbReference type="SUPFAM" id="SSF46785">
    <property type="entry name" value="Winged helix' DNA-binding domain"/>
    <property type="match status" value="1"/>
</dbReference>
<protein>
    <submittedName>
        <fullName evidence="1">Helix-turn-helix domain-containing protein</fullName>
    </submittedName>
</protein>
<dbReference type="CDD" id="cd00090">
    <property type="entry name" value="HTH_ARSR"/>
    <property type="match status" value="1"/>
</dbReference>
<reference evidence="1 2" key="1">
    <citation type="submission" date="2020-01" db="EMBL/GenBank/DDBJ databases">
        <title>Natronorubrum sp. JWXQ-INN 674 isolated from Inner Mongolia Autonomous Region of China.</title>
        <authorList>
            <person name="Xue Q."/>
        </authorList>
    </citation>
    <scope>NUCLEOTIDE SEQUENCE [LARGE SCALE GENOMIC DNA]</scope>
    <source>
        <strain evidence="1 2">JWXQ-INN-674</strain>
    </source>
</reference>
<dbReference type="InterPro" id="IPR036390">
    <property type="entry name" value="WH_DNA-bd_sf"/>
</dbReference>
<dbReference type="EMBL" id="WUYX01000045">
    <property type="protein sequence ID" value="MXV63321.1"/>
    <property type="molecule type" value="Genomic_DNA"/>
</dbReference>
<dbReference type="RefSeq" id="WP_160066141.1">
    <property type="nucleotide sequence ID" value="NZ_WUYX01000045.1"/>
</dbReference>
<dbReference type="Gene3D" id="1.10.10.10">
    <property type="entry name" value="Winged helix-like DNA-binding domain superfamily/Winged helix DNA-binding domain"/>
    <property type="match status" value="1"/>
</dbReference>